<dbReference type="RefSeq" id="WP_208260799.1">
    <property type="nucleotide sequence ID" value="NZ_JAGEOJ010000017.1"/>
</dbReference>
<evidence type="ECO:0000259" key="3">
    <source>
        <dbReference type="PROSITE" id="PS51084"/>
    </source>
</evidence>
<dbReference type="Proteomes" id="UP000669179">
    <property type="component" value="Unassembled WGS sequence"/>
</dbReference>
<dbReference type="InterPro" id="IPR036265">
    <property type="entry name" value="HIT-like_sf"/>
</dbReference>
<reference evidence="4" key="1">
    <citation type="submission" date="2021-03" db="EMBL/GenBank/DDBJ databases">
        <authorList>
            <person name="Kanchanasin P."/>
            <person name="Saeng-In P."/>
            <person name="Phongsopitanun W."/>
            <person name="Yuki M."/>
            <person name="Kudo T."/>
            <person name="Ohkuma M."/>
            <person name="Tanasupawat S."/>
        </authorList>
    </citation>
    <scope>NUCLEOTIDE SEQUENCE</scope>
    <source>
        <strain evidence="4">GKU 128</strain>
    </source>
</reference>
<feature type="domain" description="HIT" evidence="3">
    <location>
        <begin position="1"/>
        <end position="109"/>
    </location>
</feature>
<evidence type="ECO:0000256" key="2">
    <source>
        <dbReference type="SAM" id="MobiDB-lite"/>
    </source>
</evidence>
<evidence type="ECO:0000256" key="1">
    <source>
        <dbReference type="PROSITE-ProRule" id="PRU00464"/>
    </source>
</evidence>
<dbReference type="Gene3D" id="3.30.428.10">
    <property type="entry name" value="HIT-like"/>
    <property type="match status" value="1"/>
</dbReference>
<comment type="caution">
    <text evidence="4">The sequence shown here is derived from an EMBL/GenBank/DDBJ whole genome shotgun (WGS) entry which is preliminary data.</text>
</comment>
<keyword evidence="5" id="KW-1185">Reference proteome</keyword>
<feature type="region of interest" description="Disordered" evidence="2">
    <location>
        <begin position="205"/>
        <end position="227"/>
    </location>
</feature>
<evidence type="ECO:0000313" key="4">
    <source>
        <dbReference type="EMBL" id="MBO2452786.1"/>
    </source>
</evidence>
<name>A0A939PHH9_9ACTN</name>
<evidence type="ECO:0000313" key="5">
    <source>
        <dbReference type="Proteomes" id="UP000669179"/>
    </source>
</evidence>
<accession>A0A939PHH9</accession>
<dbReference type="InterPro" id="IPR011146">
    <property type="entry name" value="HIT-like"/>
</dbReference>
<dbReference type="GO" id="GO:0003824">
    <property type="term" value="F:catalytic activity"/>
    <property type="evidence" value="ECO:0007669"/>
    <property type="project" value="InterPro"/>
</dbReference>
<protein>
    <recommendedName>
        <fullName evidence="3">HIT domain-containing protein</fullName>
    </recommendedName>
</protein>
<dbReference type="AlphaFoldDB" id="A0A939PHH9"/>
<dbReference type="EMBL" id="JAGEOJ010000017">
    <property type="protein sequence ID" value="MBO2452786.1"/>
    <property type="molecule type" value="Genomic_DNA"/>
</dbReference>
<organism evidence="4 5">
    <name type="scientific">Actinomadura barringtoniae</name>
    <dbReference type="NCBI Taxonomy" id="1427535"/>
    <lineage>
        <taxon>Bacteria</taxon>
        <taxon>Bacillati</taxon>
        <taxon>Actinomycetota</taxon>
        <taxon>Actinomycetes</taxon>
        <taxon>Streptosporangiales</taxon>
        <taxon>Thermomonosporaceae</taxon>
        <taxon>Actinomadura</taxon>
    </lineage>
</organism>
<sequence length="227" mass="24427">MANLPGPGSVLAADADFLLMPDLAPLSDGHLLLVTARHHACAGAFDARLWAAARRWRDRVDGMFRAAYGTDGLLLFEHGPGTEQGGGACIDHAHWHLLPAGPRLRAVAEGYGMPAAPASRAALRAYYRSRRSYALIDEGGRATVHPSDGVPSQFLRWATMVALERHEGRPAGGPWRWQQSFATPGSRTRFLRTLEILRATAAVQAEASRAGTGHAEGHAEESAESHQ</sequence>
<proteinExistence type="predicted"/>
<dbReference type="SUPFAM" id="SSF54197">
    <property type="entry name" value="HIT-like"/>
    <property type="match status" value="1"/>
</dbReference>
<gene>
    <name evidence="4" type="ORF">J4573_37240</name>
</gene>
<dbReference type="PROSITE" id="PS51084">
    <property type="entry name" value="HIT_2"/>
    <property type="match status" value="1"/>
</dbReference>
<feature type="compositionally biased region" description="Basic and acidic residues" evidence="2">
    <location>
        <begin position="215"/>
        <end position="227"/>
    </location>
</feature>
<feature type="short sequence motif" description="Histidine triad motif" evidence="1">
    <location>
        <begin position="92"/>
        <end position="96"/>
    </location>
</feature>